<dbReference type="Pfam" id="PF03121">
    <property type="entry name" value="Herpes_UL52"/>
    <property type="match status" value="1"/>
</dbReference>
<evidence type="ECO:0000256" key="4">
    <source>
        <dbReference type="ARBA" id="ARBA00047303"/>
    </source>
</evidence>
<organism evidence="6 7">
    <name type="scientific">Salix brachista</name>
    <dbReference type="NCBI Taxonomy" id="2182728"/>
    <lineage>
        <taxon>Eukaryota</taxon>
        <taxon>Viridiplantae</taxon>
        <taxon>Streptophyta</taxon>
        <taxon>Embryophyta</taxon>
        <taxon>Tracheophyta</taxon>
        <taxon>Spermatophyta</taxon>
        <taxon>Magnoliopsida</taxon>
        <taxon>eudicotyledons</taxon>
        <taxon>Gunneridae</taxon>
        <taxon>Pentapetalae</taxon>
        <taxon>rosids</taxon>
        <taxon>fabids</taxon>
        <taxon>Malpighiales</taxon>
        <taxon>Salicaceae</taxon>
        <taxon>Saliceae</taxon>
        <taxon>Salix</taxon>
    </lineage>
</organism>
<proteinExistence type="predicted"/>
<evidence type="ECO:0000313" key="7">
    <source>
        <dbReference type="Proteomes" id="UP000326939"/>
    </source>
</evidence>
<evidence type="ECO:0000313" key="6">
    <source>
        <dbReference type="EMBL" id="KAB5516858.1"/>
    </source>
</evidence>
<protein>
    <recommendedName>
        <fullName evidence="1">DNA-directed primase/polymerase protein</fullName>
        <ecNumber evidence="3">2.7.7.102</ecNumber>
    </recommendedName>
</protein>
<comment type="catalytic activity">
    <reaction evidence="4">
        <text>DNA(n) + a 2'-deoxyribonucleoside 5'-triphosphate = DNA(n+1) + diphosphate</text>
        <dbReference type="Rhea" id="RHEA:22508"/>
        <dbReference type="Rhea" id="RHEA-COMP:17339"/>
        <dbReference type="Rhea" id="RHEA-COMP:17340"/>
        <dbReference type="ChEBI" id="CHEBI:33019"/>
        <dbReference type="ChEBI" id="CHEBI:61560"/>
        <dbReference type="ChEBI" id="CHEBI:173112"/>
        <dbReference type="EC" id="2.7.7.7"/>
    </reaction>
    <physiologicalReaction direction="left-to-right" evidence="4">
        <dbReference type="Rhea" id="RHEA:22509"/>
    </physiologicalReaction>
</comment>
<dbReference type="EMBL" id="VDCV01000017">
    <property type="protein sequence ID" value="KAB5516858.1"/>
    <property type="molecule type" value="Genomic_DNA"/>
</dbReference>
<gene>
    <name evidence="6" type="ORF">DKX38_027506</name>
</gene>
<dbReference type="PANTHER" id="PTHR31399:SF0">
    <property type="entry name" value="DNA-DIRECTED PRIMASE_POLYMERASE PROTEIN"/>
    <property type="match status" value="1"/>
</dbReference>
<dbReference type="InterPro" id="IPR044917">
    <property type="entry name" value="PRIMPOL"/>
</dbReference>
<name>A0A5N5JC60_9ROSI</name>
<dbReference type="AlphaFoldDB" id="A0A5N5JC60"/>
<dbReference type="EC" id="2.7.7.102" evidence="3"/>
<dbReference type="GO" id="GO:0005759">
    <property type="term" value="C:mitochondrial matrix"/>
    <property type="evidence" value="ECO:0007669"/>
    <property type="project" value="TreeGrafter"/>
</dbReference>
<dbReference type="PANTHER" id="PTHR31399">
    <property type="entry name" value="DNA-DIRECTED PRIMASE / POLYMERASE PROTEIN"/>
    <property type="match status" value="1"/>
</dbReference>
<dbReference type="GO" id="GO:0042276">
    <property type="term" value="P:error-prone translesion synthesis"/>
    <property type="evidence" value="ECO:0007669"/>
    <property type="project" value="InterPro"/>
</dbReference>
<comment type="caution">
    <text evidence="6">The sequence shown here is derived from an EMBL/GenBank/DDBJ whole genome shotgun (WGS) entry which is preliminary data.</text>
</comment>
<reference evidence="7" key="1">
    <citation type="journal article" date="2019" name="Gigascience">
        <title>De novo genome assembly of the endangered Acer yangbiense, a plant species with extremely small populations endemic to Yunnan Province, China.</title>
        <authorList>
            <person name="Yang J."/>
            <person name="Wariss H.M."/>
            <person name="Tao L."/>
            <person name="Zhang R."/>
            <person name="Yun Q."/>
            <person name="Hollingsworth P."/>
            <person name="Dao Z."/>
            <person name="Luo G."/>
            <person name="Guo H."/>
            <person name="Ma Y."/>
            <person name="Sun W."/>
        </authorList>
    </citation>
    <scope>NUCLEOTIDE SEQUENCE [LARGE SCALE GENOMIC DNA]</scope>
    <source>
        <strain evidence="7">cv. br00</strain>
    </source>
</reference>
<evidence type="ECO:0000256" key="2">
    <source>
        <dbReference type="ARBA" id="ARBA00044677"/>
    </source>
</evidence>
<evidence type="ECO:0000256" key="1">
    <source>
        <dbReference type="ARBA" id="ARBA00026139"/>
    </source>
</evidence>
<evidence type="ECO:0000256" key="5">
    <source>
        <dbReference type="SAM" id="MobiDB-lite"/>
    </source>
</evidence>
<dbReference type="Proteomes" id="UP000326939">
    <property type="component" value="Chromosome 17"/>
</dbReference>
<dbReference type="GO" id="GO:0005634">
    <property type="term" value="C:nucleus"/>
    <property type="evidence" value="ECO:0007669"/>
    <property type="project" value="TreeGrafter"/>
</dbReference>
<comment type="catalytic activity">
    <reaction evidence="2">
        <text>ssDNA + n NTP = ssDNA/pppN(pN)n-1 hybrid + (n-1) diphosphate.</text>
        <dbReference type="EC" id="2.7.7.102"/>
    </reaction>
</comment>
<dbReference type="GO" id="GO:0003887">
    <property type="term" value="F:DNA-directed DNA polymerase activity"/>
    <property type="evidence" value="ECO:0007669"/>
    <property type="project" value="UniProtKB-EC"/>
</dbReference>
<dbReference type="GO" id="GO:0003682">
    <property type="term" value="F:chromatin binding"/>
    <property type="evidence" value="ECO:0007669"/>
    <property type="project" value="TreeGrafter"/>
</dbReference>
<dbReference type="GO" id="GO:0031297">
    <property type="term" value="P:replication fork processing"/>
    <property type="evidence" value="ECO:0007669"/>
    <property type="project" value="TreeGrafter"/>
</dbReference>
<keyword evidence="7" id="KW-1185">Reference proteome</keyword>
<accession>A0A5N5JC60</accession>
<evidence type="ECO:0000256" key="3">
    <source>
        <dbReference type="ARBA" id="ARBA00044768"/>
    </source>
</evidence>
<feature type="region of interest" description="Disordered" evidence="5">
    <location>
        <begin position="25"/>
        <end position="57"/>
    </location>
</feature>
<dbReference type="GO" id="GO:0006264">
    <property type="term" value="P:mitochondrial DNA replication"/>
    <property type="evidence" value="ECO:0007669"/>
    <property type="project" value="TreeGrafter"/>
</dbReference>
<dbReference type="GO" id="GO:0009411">
    <property type="term" value="P:response to UV"/>
    <property type="evidence" value="ECO:0007669"/>
    <property type="project" value="TreeGrafter"/>
</dbReference>
<sequence>MGSKSSTTTTMEDVDRLFECFKCGISPPQSSMRERKRSKGRMKNQGISINEASPGSAEQPKKKKFVFRCSLFGIDEVNDFIASNAVEGKNVSQGKQISPVVFYGSPHGVPPKRPISLLRLLREIRIDLAEQQKSHLSKEAWATFPRQNEAMNFAKEHADVRIFSYQDHHNGQRRFLVSTYTEFWRRYKNMDAKFRHHYEVIQEGLPCHLYFDLEFSRRHKAERNGDEMVDLLISVILEALFEKYSIQGNQDWIVELESSTAEKFSRHLIIRIPKTAFKDNTHAGAFVSEICSRIHSARGKDERFENMFVRKDSSSAEPPSQLFIDAAVYSRNRCFRLALSSKAGKNSVLLPTERFKCKDMCEEDMFMSSLICSMDVDCNKLLVCKMDMECMKTLQFDTEVSLNPVNNDYRRHCTPKELPSNGVPSDTGNSPFPALDKFIESIASIGNISGKIRSWYWFSEHGLMVYSMSRNRYCERIGREHKSNHVMYVVDLRRADYYQKCHDPDCQGYRSPLRPIPWNVIPDPLYSYDSAQLVDQIGSTNDNLKLQHFSNGCEHFLLCDDKHDPDSCSKNSWWLEAIKVADVIENKQKTSNYVGDQGYASGEDSINEEDDNWWMAVEETASQSELIHFTGKALLASYYDEVALMIRMGRLAVQGPSKPCPA</sequence>